<accession>A0ABS4AP50</accession>
<reference evidence="1 2" key="1">
    <citation type="submission" date="2021-03" db="EMBL/GenBank/DDBJ databases">
        <authorList>
            <person name="So Y."/>
        </authorList>
    </citation>
    <scope>NUCLEOTIDE SEQUENCE [LARGE SCALE GENOMIC DNA]</scope>
    <source>
        <strain evidence="1 2">PWR1</strain>
    </source>
</reference>
<protein>
    <submittedName>
        <fullName evidence="1">Uncharacterized protein</fullName>
    </submittedName>
</protein>
<comment type="caution">
    <text evidence="1">The sequence shown here is derived from an EMBL/GenBank/DDBJ whole genome shotgun (WGS) entry which is preliminary data.</text>
</comment>
<dbReference type="Proteomes" id="UP000680815">
    <property type="component" value="Unassembled WGS sequence"/>
</dbReference>
<sequence>MSNRPNSLPPTDALAKIGLFFVAWSHLDYAMELAIWHLNGWRPSEGYPKTGKEPSGRLLKLLTDLQKPLPEPAHSDLDSILRNIRLLIERRNLLAHAVIQWHAPDATLRLRKTTDQTDDYAQRIRHIDPHNLEATAVATGTVADALLRFIGMAPPE</sequence>
<evidence type="ECO:0000313" key="2">
    <source>
        <dbReference type="Proteomes" id="UP000680815"/>
    </source>
</evidence>
<gene>
    <name evidence="1" type="ORF">J5Y09_04370</name>
</gene>
<keyword evidence="2" id="KW-1185">Reference proteome</keyword>
<proteinExistence type="predicted"/>
<dbReference type="RefSeq" id="WP_209350503.1">
    <property type="nucleotide sequence ID" value="NZ_JAGIYZ010000002.1"/>
</dbReference>
<dbReference type="EMBL" id="JAGIYZ010000002">
    <property type="protein sequence ID" value="MBP0463135.1"/>
    <property type="molecule type" value="Genomic_DNA"/>
</dbReference>
<organism evidence="1 2">
    <name type="scientific">Roseomonas nitratireducens</name>
    <dbReference type="NCBI Taxonomy" id="2820810"/>
    <lineage>
        <taxon>Bacteria</taxon>
        <taxon>Pseudomonadati</taxon>
        <taxon>Pseudomonadota</taxon>
        <taxon>Alphaproteobacteria</taxon>
        <taxon>Acetobacterales</taxon>
        <taxon>Roseomonadaceae</taxon>
        <taxon>Roseomonas</taxon>
    </lineage>
</organism>
<name>A0ABS4AP50_9PROT</name>
<evidence type="ECO:0000313" key="1">
    <source>
        <dbReference type="EMBL" id="MBP0463135.1"/>
    </source>
</evidence>